<dbReference type="EMBL" id="HADY01016831">
    <property type="protein sequence ID" value="SBP55316.1"/>
    <property type="molecule type" value="Transcribed_RNA"/>
</dbReference>
<evidence type="ECO:0000256" key="8">
    <source>
        <dbReference type="ARBA" id="ARBA00052566"/>
    </source>
</evidence>
<keyword evidence="5" id="KW-0013">ADP-ribosylation</keyword>
<reference evidence="12" key="2">
    <citation type="submission" date="2016-06" db="EMBL/GenBank/DDBJ databases">
        <title>The genome of a short-lived fish provides insights into sex chromosome evolution and the genetic control of aging.</title>
        <authorList>
            <person name="Reichwald K."/>
            <person name="Felder M."/>
            <person name="Petzold A."/>
            <person name="Koch P."/>
            <person name="Groth M."/>
            <person name="Platzer M."/>
        </authorList>
    </citation>
    <scope>NUCLEOTIDE SEQUENCE</scope>
    <source>
        <tissue evidence="12">Brain</tissue>
    </source>
</reference>
<dbReference type="InterPro" id="IPR012317">
    <property type="entry name" value="Poly(ADP-ribose)pol_cat_dom"/>
</dbReference>
<dbReference type="InterPro" id="IPR051838">
    <property type="entry name" value="ARTD_PARP"/>
</dbReference>
<gene>
    <name evidence="12" type="primary">PARP6A</name>
</gene>
<keyword evidence="6 10" id="KW-0520">NAD</keyword>
<dbReference type="AlphaFoldDB" id="A0A1A8ALH2"/>
<comment type="similarity">
    <text evidence="7">Belongs to the ARTD/PARP family.</text>
</comment>
<evidence type="ECO:0000256" key="10">
    <source>
        <dbReference type="RuleBase" id="RU362114"/>
    </source>
</evidence>
<dbReference type="PANTHER" id="PTHR21328">
    <property type="entry name" value="POLY ADP-RIBOSE POLYMERASE FAMILY, MEMBER PARP"/>
    <property type="match status" value="1"/>
</dbReference>
<name>A0A1A8ALH2_NOTFU</name>
<keyword evidence="2 10" id="KW-0328">Glycosyltransferase</keyword>
<accession>A0A1A8ALH2</accession>
<dbReference type="GO" id="GO:0140803">
    <property type="term" value="F:NAD+-protein-cysteine ADP-ribosyltransferase activity"/>
    <property type="evidence" value="ECO:0007669"/>
    <property type="project" value="RHEA"/>
</dbReference>
<protein>
    <recommendedName>
        <fullName evidence="10">Poly [ADP-ribose] polymerase</fullName>
        <shortName evidence="10">PARP</shortName>
        <ecNumber evidence="10">2.4.2.-</ecNumber>
    </recommendedName>
</protein>
<evidence type="ECO:0000256" key="9">
    <source>
        <dbReference type="ARBA" id="ARBA00055359"/>
    </source>
</evidence>
<proteinExistence type="inferred from homology"/>
<sequence>MDIKGQCWTDEESDGENEPEQFLYGIQCCLLQGSCAADLYRHPQLDADVEAVKDIYTDSAISVREYGTIDDVDIDLHINISFLDEEVATAWKVIRTEPIILRLRFSLSQYLDGPEPSVDVFQPSNKDGFSLGLQLKKILSTFTSQQWKHLSNEFLKAQQEKRHSWFKAGGTIKKFRAGLSIFSPIPKSPSFPLIQDTVLKGKLSVPELRVTRLMNRSISCTMKNSKGELFSYPPNSQTVAVPAARAPAQITTRQLIELFFSSQAGGHCKNIPTLEYGFLVQIMKYSEQRIPTLNEYCVVCDEQHVFQNGSMLKPAVCTRELCVFSFYTLGVMSGAAEEVATGAEVVDLLVAMCRAALESPRKSIIFEPYPSVVDPNDPKTLAFNPKKKNYERLQKALDSVMSIREMTQGSYLEIKKQMDKLDPLAHPLLQWIISSNRSHIVKLPLSRQLKFMHTSHQFLLLSSPPAKEARFRTAKKLYGSTFAFHGSHIENWHSVLRNGLVNASYTKLQLHGAAYGKGIYLSPISSISFGYSGMGKGQHRMPTKDELVQRYNRMNTIPQSRPIQSRFLQSRNLNCIALCEVITSKDLQKHGNIWVCPVSDHVCTRFFFVYEDGQVGDANINTQEPKVQKEIMRVIGTQIYSS</sequence>
<evidence type="ECO:0000256" key="3">
    <source>
        <dbReference type="ARBA" id="ARBA00022679"/>
    </source>
</evidence>
<evidence type="ECO:0000256" key="7">
    <source>
        <dbReference type="ARBA" id="ARBA00024347"/>
    </source>
</evidence>
<evidence type="ECO:0000256" key="4">
    <source>
        <dbReference type="ARBA" id="ARBA00022695"/>
    </source>
</evidence>
<keyword evidence="4" id="KW-0548">Nucleotidyltransferase</keyword>
<evidence type="ECO:0000256" key="6">
    <source>
        <dbReference type="ARBA" id="ARBA00023027"/>
    </source>
</evidence>
<dbReference type="Gene3D" id="3.90.228.10">
    <property type="match status" value="1"/>
</dbReference>
<reference evidence="12" key="1">
    <citation type="submission" date="2016-05" db="EMBL/GenBank/DDBJ databases">
        <authorList>
            <person name="Lavstsen T."/>
            <person name="Jespersen J.S."/>
        </authorList>
    </citation>
    <scope>NUCLEOTIDE SEQUENCE</scope>
    <source>
        <tissue evidence="12">Brain</tissue>
    </source>
</reference>
<feature type="domain" description="PARP catalytic" evidence="11">
    <location>
        <begin position="405"/>
        <end position="632"/>
    </location>
</feature>
<dbReference type="SUPFAM" id="SSF56399">
    <property type="entry name" value="ADP-ribosylation"/>
    <property type="match status" value="1"/>
</dbReference>
<evidence type="ECO:0000256" key="2">
    <source>
        <dbReference type="ARBA" id="ARBA00022676"/>
    </source>
</evidence>
<dbReference type="GO" id="GO:0140806">
    <property type="term" value="F:NAD+-protein-aspartate ADP-ribosyltransferase activity"/>
    <property type="evidence" value="ECO:0007669"/>
    <property type="project" value="RHEA"/>
</dbReference>
<dbReference type="Pfam" id="PF00644">
    <property type="entry name" value="PARP"/>
    <property type="match status" value="1"/>
</dbReference>
<organism evidence="12">
    <name type="scientific">Nothobranchius furzeri</name>
    <name type="common">Turquoise killifish</name>
    <dbReference type="NCBI Taxonomy" id="105023"/>
    <lineage>
        <taxon>Eukaryota</taxon>
        <taxon>Metazoa</taxon>
        <taxon>Chordata</taxon>
        <taxon>Craniata</taxon>
        <taxon>Vertebrata</taxon>
        <taxon>Euteleostomi</taxon>
        <taxon>Actinopterygii</taxon>
        <taxon>Neopterygii</taxon>
        <taxon>Teleostei</taxon>
        <taxon>Neoteleostei</taxon>
        <taxon>Acanthomorphata</taxon>
        <taxon>Ovalentaria</taxon>
        <taxon>Atherinomorphae</taxon>
        <taxon>Cyprinodontiformes</taxon>
        <taxon>Nothobranchiidae</taxon>
        <taxon>Nothobranchius</taxon>
    </lineage>
</organism>
<evidence type="ECO:0000256" key="5">
    <source>
        <dbReference type="ARBA" id="ARBA00022765"/>
    </source>
</evidence>
<dbReference type="EC" id="2.4.2.-" evidence="10"/>
<dbReference type="GO" id="GO:0016779">
    <property type="term" value="F:nucleotidyltransferase activity"/>
    <property type="evidence" value="ECO:0007669"/>
    <property type="project" value="UniProtKB-KW"/>
</dbReference>
<evidence type="ECO:0000313" key="12">
    <source>
        <dbReference type="EMBL" id="SBP55316.1"/>
    </source>
</evidence>
<dbReference type="PROSITE" id="PS51059">
    <property type="entry name" value="PARP_CATALYTIC"/>
    <property type="match status" value="1"/>
</dbReference>
<evidence type="ECO:0000259" key="11">
    <source>
        <dbReference type="PROSITE" id="PS51059"/>
    </source>
</evidence>
<dbReference type="FunFam" id="3.90.228.10:FF:000032">
    <property type="entry name" value="Poly [ADP-ribose] polymerase"/>
    <property type="match status" value="1"/>
</dbReference>
<dbReference type="CDD" id="cd01341">
    <property type="entry name" value="ADP_ribosyl"/>
    <property type="match status" value="2"/>
</dbReference>
<keyword evidence="3 10" id="KW-0808">Transferase</keyword>
<dbReference type="GO" id="GO:0003950">
    <property type="term" value="F:NAD+ poly-ADP-ribosyltransferase activity"/>
    <property type="evidence" value="ECO:0007669"/>
    <property type="project" value="UniProtKB-UniRule"/>
</dbReference>
<evidence type="ECO:0000256" key="1">
    <source>
        <dbReference type="ARBA" id="ARBA00000438"/>
    </source>
</evidence>
<comment type="catalytic activity">
    <reaction evidence="8">
        <text>L-cysteinyl-[protein] + NAD(+) = S-(ADP-D-ribosyl)-L-cysteinyl-[protein] + nicotinamide + H(+)</text>
        <dbReference type="Rhea" id="RHEA:56612"/>
        <dbReference type="Rhea" id="RHEA-COMP:10131"/>
        <dbReference type="Rhea" id="RHEA-COMP:14624"/>
        <dbReference type="ChEBI" id="CHEBI:15378"/>
        <dbReference type="ChEBI" id="CHEBI:17154"/>
        <dbReference type="ChEBI" id="CHEBI:29950"/>
        <dbReference type="ChEBI" id="CHEBI:57540"/>
        <dbReference type="ChEBI" id="CHEBI:140607"/>
    </reaction>
</comment>
<comment type="function">
    <text evidence="9">Mono-ADP-ribosyltransferase that mediates mono-ADP-ribosylation of target proteins.</text>
</comment>
<comment type="catalytic activity">
    <reaction evidence="1">
        <text>L-aspartyl-[protein] + NAD(+) = 4-O-(ADP-D-ribosyl)-L-aspartyl-[protein] + nicotinamide</text>
        <dbReference type="Rhea" id="RHEA:54424"/>
        <dbReference type="Rhea" id="RHEA-COMP:9867"/>
        <dbReference type="Rhea" id="RHEA-COMP:13832"/>
        <dbReference type="ChEBI" id="CHEBI:17154"/>
        <dbReference type="ChEBI" id="CHEBI:29961"/>
        <dbReference type="ChEBI" id="CHEBI:57540"/>
        <dbReference type="ChEBI" id="CHEBI:138102"/>
    </reaction>
</comment>